<comment type="caution">
    <text evidence="2">The sequence shown here is derived from an EMBL/GenBank/DDBJ whole genome shotgun (WGS) entry which is preliminary data.</text>
</comment>
<keyword evidence="3" id="KW-1185">Reference proteome</keyword>
<dbReference type="PANTHER" id="PTHR40588">
    <property type="entry name" value="MRNA INTERFERASE TOXIN YAFQ"/>
    <property type="match status" value="1"/>
</dbReference>
<evidence type="ECO:0000313" key="2">
    <source>
        <dbReference type="EMBL" id="MFC6181625.1"/>
    </source>
</evidence>
<proteinExistence type="predicted"/>
<dbReference type="InterPro" id="IPR007712">
    <property type="entry name" value="RelE/ParE_toxin"/>
</dbReference>
<dbReference type="Gene3D" id="3.30.2310.20">
    <property type="entry name" value="RelE-like"/>
    <property type="match status" value="1"/>
</dbReference>
<dbReference type="Pfam" id="PF15738">
    <property type="entry name" value="YafQ_toxin"/>
    <property type="match status" value="1"/>
</dbReference>
<reference evidence="3" key="1">
    <citation type="journal article" date="2019" name="Int. J. Syst. Evol. Microbiol.">
        <title>The Global Catalogue of Microorganisms (GCM) 10K type strain sequencing project: providing services to taxonomists for standard genome sequencing and annotation.</title>
        <authorList>
            <consortium name="The Broad Institute Genomics Platform"/>
            <consortium name="The Broad Institute Genome Sequencing Center for Infectious Disease"/>
            <person name="Wu L."/>
            <person name="Ma J."/>
        </authorList>
    </citation>
    <scope>NUCLEOTIDE SEQUENCE [LARGE SCALE GENOMIC DNA]</scope>
    <source>
        <strain evidence="3">CCM 8933</strain>
    </source>
</reference>
<sequence length="93" mass="11087">MINHIRTTKMFERHLKQLRRKHYDTSKLEAAIRVIATEDHDTLVRQYRWHILKGNKAGINEIHLEADWLLLYEITRNNEMTLLLLDTGSHAIL</sequence>
<dbReference type="PANTHER" id="PTHR40588:SF1">
    <property type="entry name" value="MRNA INTERFERASE TOXIN YAFQ"/>
    <property type="match status" value="1"/>
</dbReference>
<dbReference type="EMBL" id="JBHSSC010000040">
    <property type="protein sequence ID" value="MFC6181625.1"/>
    <property type="molecule type" value="Genomic_DNA"/>
</dbReference>
<keyword evidence="1" id="KW-1277">Toxin-antitoxin system</keyword>
<accession>A0ABW1S2L7</accession>
<evidence type="ECO:0000313" key="3">
    <source>
        <dbReference type="Proteomes" id="UP001596282"/>
    </source>
</evidence>
<name>A0ABW1S2L7_9LACO</name>
<gene>
    <name evidence="2" type="ORF">ACFP5Y_10360</name>
</gene>
<dbReference type="SUPFAM" id="SSF143011">
    <property type="entry name" value="RelE-like"/>
    <property type="match status" value="1"/>
</dbReference>
<organism evidence="2 3">
    <name type="scientific">Lactiplantibacillus daowaiensis</name>
    <dbReference type="NCBI Taxonomy" id="2559918"/>
    <lineage>
        <taxon>Bacteria</taxon>
        <taxon>Bacillati</taxon>
        <taxon>Bacillota</taxon>
        <taxon>Bacilli</taxon>
        <taxon>Lactobacillales</taxon>
        <taxon>Lactobacillaceae</taxon>
        <taxon>Lactiplantibacillus</taxon>
    </lineage>
</organism>
<dbReference type="Proteomes" id="UP001596282">
    <property type="component" value="Unassembled WGS sequence"/>
</dbReference>
<dbReference type="RefSeq" id="WP_137628564.1">
    <property type="nucleotide sequence ID" value="NZ_BJDJ01000010.1"/>
</dbReference>
<evidence type="ECO:0000256" key="1">
    <source>
        <dbReference type="ARBA" id="ARBA00022649"/>
    </source>
</evidence>
<dbReference type="InterPro" id="IPR004386">
    <property type="entry name" value="Toxin_YafQ-like"/>
</dbReference>
<dbReference type="InterPro" id="IPR035093">
    <property type="entry name" value="RelE/ParE_toxin_dom_sf"/>
</dbReference>
<protein>
    <submittedName>
        <fullName evidence="2">Type II toxin-antitoxin system YafQ family toxin</fullName>
    </submittedName>
</protein>
<dbReference type="NCBIfam" id="TIGR02385">
    <property type="entry name" value="RelE_StbE"/>
    <property type="match status" value="1"/>
</dbReference>